<accession>A0ABS4ICQ6</accession>
<feature type="domain" description="Helix-hairpin-helix DNA-binding motif class 1" evidence="1">
    <location>
        <begin position="144"/>
        <end position="163"/>
    </location>
</feature>
<dbReference type="EMBL" id="JAGGKX010000003">
    <property type="protein sequence ID" value="MBP1968727.1"/>
    <property type="molecule type" value="Genomic_DNA"/>
</dbReference>
<dbReference type="InterPro" id="IPR051675">
    <property type="entry name" value="Endo/Exo/Phosphatase_dom_1"/>
</dbReference>
<dbReference type="NCBIfam" id="TIGR00426">
    <property type="entry name" value="competence protein ComEA helix-hairpin-helix repeat region"/>
    <property type="match status" value="1"/>
</dbReference>
<evidence type="ECO:0000259" key="1">
    <source>
        <dbReference type="SMART" id="SM00278"/>
    </source>
</evidence>
<dbReference type="PANTHER" id="PTHR21180">
    <property type="entry name" value="ENDONUCLEASE/EXONUCLEASE/PHOSPHATASE FAMILY DOMAIN-CONTAINING PROTEIN 1"/>
    <property type="match status" value="1"/>
</dbReference>
<dbReference type="SMART" id="SM00278">
    <property type="entry name" value="HhH1"/>
    <property type="match status" value="2"/>
</dbReference>
<name>A0ABS4ICQ6_9BACI</name>
<dbReference type="InterPro" id="IPR004509">
    <property type="entry name" value="Competence_ComEA_HhH"/>
</dbReference>
<dbReference type="Gene3D" id="1.10.150.310">
    <property type="entry name" value="Tex RuvX-like domain-like"/>
    <property type="match status" value="1"/>
</dbReference>
<dbReference type="Pfam" id="PF12836">
    <property type="entry name" value="HHH_3"/>
    <property type="match status" value="1"/>
</dbReference>
<comment type="caution">
    <text evidence="2">The sequence shown here is derived from an EMBL/GenBank/DDBJ whole genome shotgun (WGS) entry which is preliminary data.</text>
</comment>
<gene>
    <name evidence="2" type="ORF">J2Z83_000821</name>
</gene>
<dbReference type="Gene3D" id="3.10.560.10">
    <property type="entry name" value="Outer membrane lipoprotein wza domain like"/>
    <property type="match status" value="1"/>
</dbReference>
<keyword evidence="3" id="KW-1185">Reference proteome</keyword>
<feature type="domain" description="Helix-hairpin-helix DNA-binding motif class 1" evidence="1">
    <location>
        <begin position="174"/>
        <end position="193"/>
    </location>
</feature>
<dbReference type="PANTHER" id="PTHR21180:SF32">
    <property type="entry name" value="ENDONUCLEASE_EXONUCLEASE_PHOSPHATASE FAMILY DOMAIN-CONTAINING PROTEIN 1"/>
    <property type="match status" value="1"/>
</dbReference>
<protein>
    <submittedName>
        <fullName evidence="2">Competence protein ComEA</fullName>
    </submittedName>
</protein>
<evidence type="ECO:0000313" key="2">
    <source>
        <dbReference type="EMBL" id="MBP1968727.1"/>
    </source>
</evidence>
<proteinExistence type="predicted"/>
<dbReference type="InterPro" id="IPR003583">
    <property type="entry name" value="Hlx-hairpin-Hlx_DNA-bd_motif"/>
</dbReference>
<dbReference type="SUPFAM" id="SSF47781">
    <property type="entry name" value="RuvA domain 2-like"/>
    <property type="match status" value="1"/>
</dbReference>
<dbReference type="Pfam" id="PF10531">
    <property type="entry name" value="SLBB"/>
    <property type="match status" value="1"/>
</dbReference>
<evidence type="ECO:0000313" key="3">
    <source>
        <dbReference type="Proteomes" id="UP001519345"/>
    </source>
</evidence>
<dbReference type="InterPro" id="IPR010994">
    <property type="entry name" value="RuvA_2-like"/>
</dbReference>
<organism evidence="2 3">
    <name type="scientific">Virgibacillus natechei</name>
    <dbReference type="NCBI Taxonomy" id="1216297"/>
    <lineage>
        <taxon>Bacteria</taxon>
        <taxon>Bacillati</taxon>
        <taxon>Bacillota</taxon>
        <taxon>Bacilli</taxon>
        <taxon>Bacillales</taxon>
        <taxon>Bacillaceae</taxon>
        <taxon>Virgibacillus</taxon>
    </lineage>
</organism>
<reference evidence="2 3" key="1">
    <citation type="submission" date="2021-03" db="EMBL/GenBank/DDBJ databases">
        <title>Genomic Encyclopedia of Type Strains, Phase IV (KMG-IV): sequencing the most valuable type-strain genomes for metagenomic binning, comparative biology and taxonomic classification.</title>
        <authorList>
            <person name="Goeker M."/>
        </authorList>
    </citation>
    <scope>NUCLEOTIDE SEQUENCE [LARGE SCALE GENOMIC DNA]</scope>
    <source>
        <strain evidence="2 3">DSM 25609</strain>
    </source>
</reference>
<dbReference type="Proteomes" id="UP001519345">
    <property type="component" value="Unassembled WGS sequence"/>
</dbReference>
<dbReference type="InterPro" id="IPR019554">
    <property type="entry name" value="Soluble_ligand-bd"/>
</dbReference>
<sequence length="197" mass="21294">MIDLLKKSSFFIALAGIILAFLFFTRAGGGEENNTEFDAVTPTLDEGPEQDNDIGPNETVAFVDIKGAVVKPGVYEMDTDDRVDDLIQIAGGFTEDADQSQVNLAQKVQDEMSITIPMEGEETQEGNNTSTDSGKVKINDATQEEIESLNGVGPSKAQAIIDFRDEYGLFQTPEDLLEVSGIGETTLENLLDAIQVP</sequence>
<dbReference type="RefSeq" id="WP_209461952.1">
    <property type="nucleotide sequence ID" value="NZ_CP110224.1"/>
</dbReference>